<dbReference type="AlphaFoldDB" id="A0A2P5A9N5"/>
<evidence type="ECO:0000313" key="1">
    <source>
        <dbReference type="EMBL" id="PON33224.1"/>
    </source>
</evidence>
<proteinExistence type="predicted"/>
<accession>A0A2P5A9N5</accession>
<keyword evidence="2" id="KW-1185">Reference proteome</keyword>
<dbReference type="Proteomes" id="UP000237105">
    <property type="component" value="Unassembled WGS sequence"/>
</dbReference>
<sequence>VNQAELKANLEQQLCSYDSEATKSDVLPQWYELRDHVMVWTPSIQKALE</sequence>
<evidence type="ECO:0000313" key="2">
    <source>
        <dbReference type="Proteomes" id="UP000237105"/>
    </source>
</evidence>
<gene>
    <name evidence="1" type="ORF">PanWU01x14_354580</name>
</gene>
<protein>
    <submittedName>
        <fullName evidence="1">Uncharacterized protein</fullName>
    </submittedName>
</protein>
<feature type="non-terminal residue" evidence="1">
    <location>
        <position position="1"/>
    </location>
</feature>
<name>A0A2P5A9N5_PARAD</name>
<reference evidence="2" key="1">
    <citation type="submission" date="2016-06" db="EMBL/GenBank/DDBJ databases">
        <title>Parallel loss of symbiosis genes in relatives of nitrogen-fixing non-legume Parasponia.</title>
        <authorList>
            <person name="Van Velzen R."/>
            <person name="Holmer R."/>
            <person name="Bu F."/>
            <person name="Rutten L."/>
            <person name="Van Zeijl A."/>
            <person name="Liu W."/>
            <person name="Santuari L."/>
            <person name="Cao Q."/>
            <person name="Sharma T."/>
            <person name="Shen D."/>
            <person name="Roswanjaya Y."/>
            <person name="Wardhani T."/>
            <person name="Kalhor M.S."/>
            <person name="Jansen J."/>
            <person name="Van den Hoogen J."/>
            <person name="Gungor B."/>
            <person name="Hartog M."/>
            <person name="Hontelez J."/>
            <person name="Verver J."/>
            <person name="Yang W.-C."/>
            <person name="Schijlen E."/>
            <person name="Repin R."/>
            <person name="Schilthuizen M."/>
            <person name="Schranz E."/>
            <person name="Heidstra R."/>
            <person name="Miyata K."/>
            <person name="Fedorova E."/>
            <person name="Kohlen W."/>
            <person name="Bisseling T."/>
            <person name="Smit S."/>
            <person name="Geurts R."/>
        </authorList>
    </citation>
    <scope>NUCLEOTIDE SEQUENCE [LARGE SCALE GENOMIC DNA]</scope>
    <source>
        <strain evidence="2">cv. WU1-14</strain>
    </source>
</reference>
<organism evidence="1 2">
    <name type="scientific">Parasponia andersonii</name>
    <name type="common">Sponia andersonii</name>
    <dbReference type="NCBI Taxonomy" id="3476"/>
    <lineage>
        <taxon>Eukaryota</taxon>
        <taxon>Viridiplantae</taxon>
        <taxon>Streptophyta</taxon>
        <taxon>Embryophyta</taxon>
        <taxon>Tracheophyta</taxon>
        <taxon>Spermatophyta</taxon>
        <taxon>Magnoliopsida</taxon>
        <taxon>eudicotyledons</taxon>
        <taxon>Gunneridae</taxon>
        <taxon>Pentapetalae</taxon>
        <taxon>rosids</taxon>
        <taxon>fabids</taxon>
        <taxon>Rosales</taxon>
        <taxon>Cannabaceae</taxon>
        <taxon>Parasponia</taxon>
    </lineage>
</organism>
<dbReference type="EMBL" id="JXTB01000747">
    <property type="protein sequence ID" value="PON33224.1"/>
    <property type="molecule type" value="Genomic_DNA"/>
</dbReference>
<comment type="caution">
    <text evidence="1">The sequence shown here is derived from an EMBL/GenBank/DDBJ whole genome shotgun (WGS) entry which is preliminary data.</text>
</comment>